<feature type="binding site" evidence="10">
    <location>
        <position position="289"/>
    </location>
    <ligand>
        <name>Zn(2+)</name>
        <dbReference type="ChEBI" id="CHEBI:29105"/>
    </ligand>
</feature>
<dbReference type="EMBL" id="FNHF01000010">
    <property type="protein sequence ID" value="SDN10697.1"/>
    <property type="molecule type" value="Genomic_DNA"/>
</dbReference>
<keyword evidence="8 10" id="KW-0694">RNA-binding</keyword>
<feature type="binding site" evidence="10">
    <location>
        <begin position="147"/>
        <end position="150"/>
    </location>
    <ligand>
        <name>GTP</name>
        <dbReference type="ChEBI" id="CHEBI:37565"/>
    </ligand>
</feature>
<dbReference type="Gene3D" id="1.10.40.50">
    <property type="entry name" value="Probable gtpase engc, domain 3"/>
    <property type="match status" value="1"/>
</dbReference>
<dbReference type="Proteomes" id="UP000182347">
    <property type="component" value="Unassembled WGS sequence"/>
</dbReference>
<dbReference type="HAMAP" id="MF_01820">
    <property type="entry name" value="GTPase_RsgA"/>
    <property type="match status" value="1"/>
</dbReference>
<dbReference type="InterPro" id="IPR012340">
    <property type="entry name" value="NA-bd_OB-fold"/>
</dbReference>
<dbReference type="CDD" id="cd01854">
    <property type="entry name" value="YjeQ_EngC"/>
    <property type="match status" value="1"/>
</dbReference>
<sequence length="348" mass="39099">MYNLQALGYNEFFAGQQNNKQGKVGRIATASNGIYKLFTKNSELRAQLSGRFHHLAEHTRDYPCVGDWVLFQAIDGEDKGIIHEVLQRSSLLSRHAAGPKQEEQLMAANVDTVFLVNALNQDFNLRRMERYLMQVYESGASPVFVLTKKDLCQDKEIDEKVQAVEEIAFGAPVLAIDALHEEGLTSLKEYLHEGKTVSLLGSSGVGKSTLINRLLGQEVQETQAIRGEDAKGRHTTTHRELFLLPEGGVIIDTPGMRELQLWSGEEAAGETFQDVERLAGQCKFRDCRHEQEPGCAIQNAIASGELSDDRYKSYVKLQREAKFLDLKEKYGAHRASRMQVEELKKGTW</sequence>
<dbReference type="SUPFAM" id="SSF52540">
    <property type="entry name" value="P-loop containing nucleoside triphosphate hydrolases"/>
    <property type="match status" value="1"/>
</dbReference>
<reference evidence="14" key="1">
    <citation type="submission" date="2016-10" db="EMBL/GenBank/DDBJ databases">
        <authorList>
            <person name="Varghese N."/>
            <person name="Submissions S."/>
        </authorList>
    </citation>
    <scope>NUCLEOTIDE SEQUENCE [LARGE SCALE GENOMIC DNA]</scope>
    <source>
        <strain evidence="14">CGMCC 1.6199</strain>
    </source>
</reference>
<accession>A0A1G9YNW6</accession>
<comment type="function">
    <text evidence="10">One of several proteins that assist in the late maturation steps of the functional core of the 30S ribosomal subunit. Helps release RbfA from mature subunits. May play a role in the assembly of ribosomal proteins into the subunit. Circularly permuted GTPase that catalyzes slow GTP hydrolysis, GTPase activity is stimulated by the 30S ribosomal subunit.</text>
</comment>
<organism evidence="13 14">
    <name type="scientific">Sediminibacillus halophilus</name>
    <dbReference type="NCBI Taxonomy" id="482461"/>
    <lineage>
        <taxon>Bacteria</taxon>
        <taxon>Bacillati</taxon>
        <taxon>Bacillota</taxon>
        <taxon>Bacilli</taxon>
        <taxon>Bacillales</taxon>
        <taxon>Bacillaceae</taxon>
        <taxon>Sediminibacillus</taxon>
    </lineage>
</organism>
<dbReference type="Pfam" id="PF03193">
    <property type="entry name" value="RsgA_GTPase"/>
    <property type="match status" value="1"/>
</dbReference>
<dbReference type="InterPro" id="IPR030378">
    <property type="entry name" value="G_CP_dom"/>
</dbReference>
<evidence type="ECO:0000259" key="12">
    <source>
        <dbReference type="PROSITE" id="PS51721"/>
    </source>
</evidence>
<keyword evidence="3 10" id="KW-0479">Metal-binding</keyword>
<feature type="binding site" evidence="10">
    <location>
        <position position="287"/>
    </location>
    <ligand>
        <name>Zn(2+)</name>
        <dbReference type="ChEBI" id="CHEBI:29105"/>
    </ligand>
</feature>
<evidence type="ECO:0000256" key="1">
    <source>
        <dbReference type="ARBA" id="ARBA00022490"/>
    </source>
</evidence>
<keyword evidence="1 10" id="KW-0963">Cytoplasm</keyword>
<evidence type="ECO:0000256" key="4">
    <source>
        <dbReference type="ARBA" id="ARBA00022730"/>
    </source>
</evidence>
<dbReference type="OrthoDB" id="9809485at2"/>
<dbReference type="GO" id="GO:0042274">
    <property type="term" value="P:ribosomal small subunit biogenesis"/>
    <property type="evidence" value="ECO:0007669"/>
    <property type="project" value="UniProtKB-UniRule"/>
</dbReference>
<evidence type="ECO:0000256" key="3">
    <source>
        <dbReference type="ARBA" id="ARBA00022723"/>
    </source>
</evidence>
<keyword evidence="5 10" id="KW-0547">Nucleotide-binding</keyword>
<evidence type="ECO:0000256" key="6">
    <source>
        <dbReference type="ARBA" id="ARBA00022801"/>
    </source>
</evidence>
<gene>
    <name evidence="10" type="primary">rsgA</name>
    <name evidence="13" type="ORF">SAMN05216244_0024</name>
</gene>
<evidence type="ECO:0000256" key="9">
    <source>
        <dbReference type="ARBA" id="ARBA00023134"/>
    </source>
</evidence>
<dbReference type="InterPro" id="IPR004881">
    <property type="entry name" value="Ribosome_biogen_GTPase_RsgA"/>
</dbReference>
<keyword evidence="6 10" id="KW-0378">Hydrolase</keyword>
<name>A0A1G9YNW6_9BACI</name>
<dbReference type="InterPro" id="IPR010914">
    <property type="entry name" value="RsgA_GTPase_dom"/>
</dbReference>
<evidence type="ECO:0000256" key="8">
    <source>
        <dbReference type="ARBA" id="ARBA00022884"/>
    </source>
</evidence>
<evidence type="ECO:0000256" key="2">
    <source>
        <dbReference type="ARBA" id="ARBA00022517"/>
    </source>
</evidence>
<dbReference type="EC" id="3.6.1.-" evidence="10"/>
<evidence type="ECO:0000259" key="11">
    <source>
        <dbReference type="PROSITE" id="PS50936"/>
    </source>
</evidence>
<dbReference type="STRING" id="482461.SAMN05216244_0024"/>
<comment type="similarity">
    <text evidence="10">Belongs to the TRAFAC class YlqF/YawG GTPase family. RsgA subfamily.</text>
</comment>
<comment type="cofactor">
    <cofactor evidence="10">
        <name>Zn(2+)</name>
        <dbReference type="ChEBI" id="CHEBI:29105"/>
    </cofactor>
    <text evidence="10">Binds 1 zinc ion per subunit.</text>
</comment>
<evidence type="ECO:0000313" key="14">
    <source>
        <dbReference type="Proteomes" id="UP000182347"/>
    </source>
</evidence>
<dbReference type="NCBIfam" id="TIGR00157">
    <property type="entry name" value="ribosome small subunit-dependent GTPase A"/>
    <property type="match status" value="1"/>
</dbReference>
<evidence type="ECO:0000313" key="13">
    <source>
        <dbReference type="EMBL" id="SDN10697.1"/>
    </source>
</evidence>
<dbReference type="GO" id="GO:0019843">
    <property type="term" value="F:rRNA binding"/>
    <property type="evidence" value="ECO:0007669"/>
    <property type="project" value="UniProtKB-KW"/>
</dbReference>
<dbReference type="Gene3D" id="2.40.50.140">
    <property type="entry name" value="Nucleic acid-binding proteins"/>
    <property type="match status" value="1"/>
</dbReference>
<feature type="domain" description="EngC GTPase" evidence="11">
    <location>
        <begin position="108"/>
        <end position="257"/>
    </location>
</feature>
<protein>
    <recommendedName>
        <fullName evidence="10">Small ribosomal subunit biogenesis GTPase RsgA</fullName>
        <ecNumber evidence="10">3.6.1.-</ecNumber>
    </recommendedName>
</protein>
<evidence type="ECO:0000256" key="7">
    <source>
        <dbReference type="ARBA" id="ARBA00022833"/>
    </source>
</evidence>
<evidence type="ECO:0000256" key="5">
    <source>
        <dbReference type="ARBA" id="ARBA00022741"/>
    </source>
</evidence>
<keyword evidence="7 10" id="KW-0862">Zinc</keyword>
<comment type="subunit">
    <text evidence="10">Monomer. Associates with 30S ribosomal subunit, binds 16S rRNA.</text>
</comment>
<proteinExistence type="inferred from homology"/>
<keyword evidence="9 10" id="KW-0342">GTP-binding</keyword>
<dbReference type="PROSITE" id="PS50936">
    <property type="entry name" value="ENGC_GTPASE"/>
    <property type="match status" value="1"/>
</dbReference>
<dbReference type="GO" id="GO:0005525">
    <property type="term" value="F:GTP binding"/>
    <property type="evidence" value="ECO:0007669"/>
    <property type="project" value="UniProtKB-UniRule"/>
</dbReference>
<dbReference type="GO" id="GO:0005737">
    <property type="term" value="C:cytoplasm"/>
    <property type="evidence" value="ECO:0007669"/>
    <property type="project" value="UniProtKB-SubCell"/>
</dbReference>
<dbReference type="PROSITE" id="PS51721">
    <property type="entry name" value="G_CP"/>
    <property type="match status" value="1"/>
</dbReference>
<feature type="binding site" evidence="10">
    <location>
        <position position="295"/>
    </location>
    <ligand>
        <name>Zn(2+)</name>
        <dbReference type="ChEBI" id="CHEBI:29105"/>
    </ligand>
</feature>
<dbReference type="SUPFAM" id="SSF50249">
    <property type="entry name" value="Nucleic acid-binding proteins"/>
    <property type="match status" value="1"/>
</dbReference>
<dbReference type="Gene3D" id="3.40.50.300">
    <property type="entry name" value="P-loop containing nucleotide triphosphate hydrolases"/>
    <property type="match status" value="1"/>
</dbReference>
<dbReference type="GO" id="GO:0046872">
    <property type="term" value="F:metal ion binding"/>
    <property type="evidence" value="ECO:0007669"/>
    <property type="project" value="UniProtKB-KW"/>
</dbReference>
<keyword evidence="14" id="KW-1185">Reference proteome</keyword>
<evidence type="ECO:0000256" key="10">
    <source>
        <dbReference type="HAMAP-Rule" id="MF_01820"/>
    </source>
</evidence>
<feature type="binding site" evidence="10">
    <location>
        <begin position="201"/>
        <end position="209"/>
    </location>
    <ligand>
        <name>GTP</name>
        <dbReference type="ChEBI" id="CHEBI:37565"/>
    </ligand>
</feature>
<dbReference type="AlphaFoldDB" id="A0A1G9YNW6"/>
<dbReference type="GO" id="GO:0003924">
    <property type="term" value="F:GTPase activity"/>
    <property type="evidence" value="ECO:0007669"/>
    <property type="project" value="UniProtKB-UniRule"/>
</dbReference>
<dbReference type="RefSeq" id="WP_139187018.1">
    <property type="nucleotide sequence ID" value="NZ_FNHF01000010.1"/>
</dbReference>
<dbReference type="InterPro" id="IPR027417">
    <property type="entry name" value="P-loop_NTPase"/>
</dbReference>
<keyword evidence="2 10" id="KW-0690">Ribosome biogenesis</keyword>
<feature type="binding site" evidence="10">
    <location>
        <position position="282"/>
    </location>
    <ligand>
        <name>Zn(2+)</name>
        <dbReference type="ChEBI" id="CHEBI:29105"/>
    </ligand>
</feature>
<keyword evidence="4 10" id="KW-0699">rRNA-binding</keyword>
<feature type="domain" description="CP-type G" evidence="12">
    <location>
        <begin position="102"/>
        <end position="259"/>
    </location>
</feature>
<dbReference type="PANTHER" id="PTHR32120">
    <property type="entry name" value="SMALL RIBOSOMAL SUBUNIT BIOGENESIS GTPASE RSGA"/>
    <property type="match status" value="1"/>
</dbReference>
<comment type="subcellular location">
    <subcellularLocation>
        <location evidence="10">Cytoplasm</location>
    </subcellularLocation>
</comment>
<dbReference type="PANTHER" id="PTHR32120:SF10">
    <property type="entry name" value="SMALL RIBOSOMAL SUBUNIT BIOGENESIS GTPASE RSGA"/>
    <property type="match status" value="1"/>
</dbReference>